<organism evidence="2 3">
    <name type="scientific">Pieris macdunnoughi</name>
    <dbReference type="NCBI Taxonomy" id="345717"/>
    <lineage>
        <taxon>Eukaryota</taxon>
        <taxon>Metazoa</taxon>
        <taxon>Ecdysozoa</taxon>
        <taxon>Arthropoda</taxon>
        <taxon>Hexapoda</taxon>
        <taxon>Insecta</taxon>
        <taxon>Pterygota</taxon>
        <taxon>Neoptera</taxon>
        <taxon>Endopterygota</taxon>
        <taxon>Lepidoptera</taxon>
        <taxon>Glossata</taxon>
        <taxon>Ditrysia</taxon>
        <taxon>Papilionoidea</taxon>
        <taxon>Pieridae</taxon>
        <taxon>Pierinae</taxon>
        <taxon>Pieris</taxon>
    </lineage>
</organism>
<dbReference type="AlphaFoldDB" id="A0A821WAI7"/>
<proteinExistence type="predicted"/>
<comment type="caution">
    <text evidence="2">The sequence shown here is derived from an EMBL/GenBank/DDBJ whole genome shotgun (WGS) entry which is preliminary data.</text>
</comment>
<evidence type="ECO:0000313" key="2">
    <source>
        <dbReference type="EMBL" id="CAF4921717.1"/>
    </source>
</evidence>
<evidence type="ECO:0000256" key="1">
    <source>
        <dbReference type="SAM" id="MobiDB-lite"/>
    </source>
</evidence>
<protein>
    <submittedName>
        <fullName evidence="2">Uncharacterized protein</fullName>
    </submittedName>
</protein>
<feature type="region of interest" description="Disordered" evidence="1">
    <location>
        <begin position="1"/>
        <end position="21"/>
    </location>
</feature>
<name>A0A821WAI7_9NEOP</name>
<dbReference type="Proteomes" id="UP000663880">
    <property type="component" value="Unassembled WGS sequence"/>
</dbReference>
<reference evidence="2" key="1">
    <citation type="submission" date="2021-02" db="EMBL/GenBank/DDBJ databases">
        <authorList>
            <person name="Steward A R."/>
        </authorList>
    </citation>
    <scope>NUCLEOTIDE SEQUENCE</scope>
</reference>
<dbReference type="EMBL" id="CAJOBZ010000058">
    <property type="protein sequence ID" value="CAF4921717.1"/>
    <property type="molecule type" value="Genomic_DNA"/>
</dbReference>
<keyword evidence="3" id="KW-1185">Reference proteome</keyword>
<evidence type="ECO:0000313" key="3">
    <source>
        <dbReference type="Proteomes" id="UP000663880"/>
    </source>
</evidence>
<sequence>MRMAMPDNGTNLPNYTPIPPRYPKGRGAGRVEACAGSSPLAHAALAACVPARAAPALSTRVRAISGLCK</sequence>
<accession>A0A821WAI7</accession>
<gene>
    <name evidence="2" type="ORF">PMACD_LOCUS13091</name>
</gene>